<gene>
    <name evidence="2" type="ORF">SAMN05443575_0355</name>
</gene>
<proteinExistence type="predicted"/>
<keyword evidence="3" id="KW-1185">Reference proteome</keyword>
<protein>
    <recommendedName>
        <fullName evidence="1">MmyB-like transcription regulator ligand binding domain-containing protein</fullName>
    </recommendedName>
</protein>
<dbReference type="EMBL" id="FQVU01000001">
    <property type="protein sequence ID" value="SHF58285.1"/>
    <property type="molecule type" value="Genomic_DNA"/>
</dbReference>
<evidence type="ECO:0000313" key="2">
    <source>
        <dbReference type="EMBL" id="SHF58285.1"/>
    </source>
</evidence>
<reference evidence="2 3" key="1">
    <citation type="submission" date="2016-11" db="EMBL/GenBank/DDBJ databases">
        <authorList>
            <person name="Jaros S."/>
            <person name="Januszkiewicz K."/>
            <person name="Wedrychowicz H."/>
        </authorList>
    </citation>
    <scope>NUCLEOTIDE SEQUENCE [LARGE SCALE GENOMIC DNA]</scope>
    <source>
        <strain evidence="2 3">DSM 45627</strain>
    </source>
</reference>
<feature type="domain" description="MmyB-like transcription regulator ligand binding" evidence="1">
    <location>
        <begin position="15"/>
        <end position="54"/>
    </location>
</feature>
<dbReference type="InterPro" id="IPR041413">
    <property type="entry name" value="MLTR_LBD"/>
</dbReference>
<organism evidence="2 3">
    <name type="scientific">Jatrophihabitans endophyticus</name>
    <dbReference type="NCBI Taxonomy" id="1206085"/>
    <lineage>
        <taxon>Bacteria</taxon>
        <taxon>Bacillati</taxon>
        <taxon>Actinomycetota</taxon>
        <taxon>Actinomycetes</taxon>
        <taxon>Jatrophihabitantales</taxon>
        <taxon>Jatrophihabitantaceae</taxon>
        <taxon>Jatrophihabitans</taxon>
    </lineage>
</organism>
<dbReference type="Proteomes" id="UP000186132">
    <property type="component" value="Unassembled WGS sequence"/>
</dbReference>
<accession>A0A1M5CU75</accession>
<sequence>MPPGSPTSSSSCGGAVGTVRLQYETFAVAGGEGHVLYVYFATAGSDDEATLRALAAAPPAARPG</sequence>
<dbReference type="Pfam" id="PF17765">
    <property type="entry name" value="MLTR_LBD"/>
    <property type="match status" value="1"/>
</dbReference>
<name>A0A1M5CU75_9ACTN</name>
<evidence type="ECO:0000259" key="1">
    <source>
        <dbReference type="Pfam" id="PF17765"/>
    </source>
</evidence>
<evidence type="ECO:0000313" key="3">
    <source>
        <dbReference type="Proteomes" id="UP000186132"/>
    </source>
</evidence>
<dbReference type="AlphaFoldDB" id="A0A1M5CU75"/>